<dbReference type="EMBL" id="FNPI01000015">
    <property type="protein sequence ID" value="SDZ50542.1"/>
    <property type="molecule type" value="Genomic_DNA"/>
</dbReference>
<organism evidence="1 2">
    <name type="scientific">Evansella caseinilytica</name>
    <dbReference type="NCBI Taxonomy" id="1503961"/>
    <lineage>
        <taxon>Bacteria</taxon>
        <taxon>Bacillati</taxon>
        <taxon>Bacillota</taxon>
        <taxon>Bacilli</taxon>
        <taxon>Bacillales</taxon>
        <taxon>Bacillaceae</taxon>
        <taxon>Evansella</taxon>
    </lineage>
</organism>
<dbReference type="STRING" id="1503961.SAMN05421736_11525"/>
<reference evidence="2" key="1">
    <citation type="submission" date="2016-10" db="EMBL/GenBank/DDBJ databases">
        <authorList>
            <person name="Varghese N."/>
            <person name="Submissions S."/>
        </authorList>
    </citation>
    <scope>NUCLEOTIDE SEQUENCE [LARGE SCALE GENOMIC DNA]</scope>
    <source>
        <strain evidence="2">SP</strain>
    </source>
</reference>
<evidence type="ECO:0008006" key="3">
    <source>
        <dbReference type="Google" id="ProtNLM"/>
    </source>
</evidence>
<dbReference type="OrthoDB" id="2451627at2"/>
<proteinExistence type="predicted"/>
<accession>A0A1H3TJP6</accession>
<evidence type="ECO:0000313" key="2">
    <source>
        <dbReference type="Proteomes" id="UP000198935"/>
    </source>
</evidence>
<keyword evidence="2" id="KW-1185">Reference proteome</keyword>
<dbReference type="AlphaFoldDB" id="A0A1H3TJP6"/>
<protein>
    <recommendedName>
        <fullName evidence="3">DUF600 domain-containing protein</fullName>
    </recommendedName>
</protein>
<gene>
    <name evidence="1" type="ORF">SAMN05421736_11525</name>
</gene>
<dbReference type="Proteomes" id="UP000198935">
    <property type="component" value="Unassembled WGS sequence"/>
</dbReference>
<sequence length="158" mass="18751">MSKVFEDYFSELQADMVAICLEYVENKAEDIYIYCSYEPEMYVFDVFFKINSQFVFKHNLNDAVNSTSTIGKKALIYDTSEQRQEAVLDIGLENLEKIHEKCKEYGKEMPTEIKLHYNVKQNSLKGKYRYDLVYSNDEELLPDDIFNFWFEEVKSGNY</sequence>
<name>A0A1H3TJP6_9BACI</name>
<evidence type="ECO:0000313" key="1">
    <source>
        <dbReference type="EMBL" id="SDZ50542.1"/>
    </source>
</evidence>